<feature type="compositionally biased region" description="Basic and acidic residues" evidence="2">
    <location>
        <begin position="1142"/>
        <end position="1154"/>
    </location>
</feature>
<organism evidence="3 4">
    <name type="scientific">Tigriopus californicus</name>
    <name type="common">Marine copepod</name>
    <dbReference type="NCBI Taxonomy" id="6832"/>
    <lineage>
        <taxon>Eukaryota</taxon>
        <taxon>Metazoa</taxon>
        <taxon>Ecdysozoa</taxon>
        <taxon>Arthropoda</taxon>
        <taxon>Crustacea</taxon>
        <taxon>Multicrustacea</taxon>
        <taxon>Hexanauplia</taxon>
        <taxon>Copepoda</taxon>
        <taxon>Harpacticoida</taxon>
        <taxon>Harpacticidae</taxon>
        <taxon>Tigriopus</taxon>
    </lineage>
</organism>
<feature type="coiled-coil region" evidence="1">
    <location>
        <begin position="490"/>
        <end position="540"/>
    </location>
</feature>
<dbReference type="EMBL" id="VCGU01000009">
    <property type="protein sequence ID" value="TRY70410.1"/>
    <property type="molecule type" value="Genomic_DNA"/>
</dbReference>
<feature type="region of interest" description="Disordered" evidence="2">
    <location>
        <begin position="963"/>
        <end position="984"/>
    </location>
</feature>
<evidence type="ECO:0000256" key="2">
    <source>
        <dbReference type="SAM" id="MobiDB-lite"/>
    </source>
</evidence>
<dbReference type="STRING" id="6832.A0A553NYB1"/>
<sequence length="1189" mass="136939">MTEMAGNKMPRNLKKAIVKGSTLSTALTITLVVLNMNADMNTIRTPKIGNGSESQLPRNPKGLWDELPEAKRLIRERQQVKDHKHDPNSFFTSDYVRPGPSESFPSSQKRETSQAFTSSPEDIYGSNYAKNPLTKILLHQELHNGKTDQKTKRGSLWKQIEDSHDDQQKLLEVAEKSEPPARPSGGEDDQTESDDRRRLLVKIAQMVAKKRASDVTDDEIALPPDDVEEKLEPKVNLDLAQFQRHRADFLQNSKPVFKMSDPQEELDLRTHKLNGLTMRVLERAKLRQKPQYQSSGLAVTSGHFENRFHDDKIPTLDTSKFLKRTGEAGRRMDDTENPKASIGTDGNRLVSQIKALTVFEKIQEMQMEIKELNKEIQEENRRIENAENELSVIDNSKEEDQLDKQEKMNMIETVREIKLKKEDAKMKAIETQIKLKRLQDKDRVGRDDPDLEAALQMVAARRKLIQEALVQQRRRTLERQKLAALALESKKSLDAERLRLAGEIQQEERNRILRQRAEKERELTAALESSSKLLEKARNRVAHKKLAEASNQRVITKIQSLALKKRQEAVRQRNILAKAQLAKLTSTLPIRSQLQKLRINEASKPVSQSPLTRIRPSSPLLRLTPKELTEVLSFLDLQKNADILAKTNEKVVAKAKANNAAEALILDAAKQALGEDSLSLTDSEVDDLLGVNEIIPVDPVLDLGLGGGIDILGLDYPDPLDDYNVDLEDILIDYEYEFDTPILPTGPVGIPGPIGVPGPGISLTPTNLHPPPHGYYSKPKPLAKPHKSHSYQYFQQVNNHHHPNPLNHYHEPEPYHVKKPEPYHPLPPPEPYHPPPKPKPYYPPPKPEPYYDPPPKEHHHKDEHYHKHEVHDHYKDPYKDYEVHHLHEDYHPPPKKEHYHQHHEHPPHKEKHYPEPEYYSPPHKEEYHHHKPEYYKPEPHHQPEYEYHEPEPYHEPEYEYHEPKEIYHPPPPKKHFPRPTHHHDDHGYDDDHEYDEYYEEDYIPHGYKTHDPYIDKDYHRKPKHHHQEYDEPYYEPSSPSFSVGPYHAPPKQTGAEFLSSVSPLLDVAAAGLGNQGQISGLLRHSLLRDIQDKVDTELHLGPGGQHTRVTIGRLPPDPPRLTPPFRSRSSDNSRSRRQIKSSTREKSRKKEIIIQHKSGPSVTFSDLMSDFLSKDPLPIHEKQRKSKNV</sequence>
<feature type="compositionally biased region" description="Basic and acidic residues" evidence="2">
    <location>
        <begin position="922"/>
        <end position="949"/>
    </location>
</feature>
<feature type="region of interest" description="Disordered" evidence="2">
    <location>
        <begin position="1021"/>
        <end position="1048"/>
    </location>
</feature>
<reference evidence="3 4" key="1">
    <citation type="journal article" date="2018" name="Nat. Ecol. Evol.">
        <title>Genomic signatures of mitonuclear coevolution across populations of Tigriopus californicus.</title>
        <authorList>
            <person name="Barreto F.S."/>
            <person name="Watson E.T."/>
            <person name="Lima T.G."/>
            <person name="Willett C.S."/>
            <person name="Edmands S."/>
            <person name="Li W."/>
            <person name="Burton R.S."/>
        </authorList>
    </citation>
    <scope>NUCLEOTIDE SEQUENCE [LARGE SCALE GENOMIC DNA]</scope>
    <source>
        <strain evidence="3 4">San Diego</strain>
    </source>
</reference>
<keyword evidence="1" id="KW-0175">Coiled coil</keyword>
<feature type="compositionally biased region" description="Basic residues" evidence="2">
    <location>
        <begin position="971"/>
        <end position="981"/>
    </location>
</feature>
<feature type="region of interest" description="Disordered" evidence="2">
    <location>
        <begin position="761"/>
        <end position="870"/>
    </location>
</feature>
<protein>
    <submittedName>
        <fullName evidence="3">Uncharacterized protein</fullName>
    </submittedName>
</protein>
<evidence type="ECO:0000313" key="3">
    <source>
        <dbReference type="EMBL" id="TRY70410.1"/>
    </source>
</evidence>
<proteinExistence type="predicted"/>
<feature type="compositionally biased region" description="Basic residues" evidence="2">
    <location>
        <begin position="897"/>
        <end position="911"/>
    </location>
</feature>
<feature type="region of interest" description="Disordered" evidence="2">
    <location>
        <begin position="77"/>
        <end position="127"/>
    </location>
</feature>
<feature type="compositionally biased region" description="Basic and acidic residues" evidence="2">
    <location>
        <begin position="887"/>
        <end position="896"/>
    </location>
</feature>
<dbReference type="AlphaFoldDB" id="A0A553NYB1"/>
<feature type="compositionally biased region" description="Basic and acidic residues" evidence="2">
    <location>
        <begin position="326"/>
        <end position="337"/>
    </location>
</feature>
<feature type="region of interest" description="Disordered" evidence="2">
    <location>
        <begin position="887"/>
        <end position="949"/>
    </location>
</feature>
<feature type="region of interest" description="Disordered" evidence="2">
    <location>
        <begin position="174"/>
        <end position="195"/>
    </location>
</feature>
<accession>A0A553NYB1</accession>
<name>A0A553NYB1_TIGCA</name>
<feature type="compositionally biased region" description="Basic and acidic residues" evidence="2">
    <location>
        <begin position="77"/>
        <end position="87"/>
    </location>
</feature>
<feature type="coiled-coil region" evidence="1">
    <location>
        <begin position="355"/>
        <end position="441"/>
    </location>
</feature>
<keyword evidence="4" id="KW-1185">Reference proteome</keyword>
<feature type="region of interest" description="Disordered" evidence="2">
    <location>
        <begin position="45"/>
        <end position="64"/>
    </location>
</feature>
<dbReference type="Proteomes" id="UP000318571">
    <property type="component" value="Chromosome 9"/>
</dbReference>
<comment type="caution">
    <text evidence="3">The sequence shown here is derived from an EMBL/GenBank/DDBJ whole genome shotgun (WGS) entry which is preliminary data.</text>
</comment>
<feature type="region of interest" description="Disordered" evidence="2">
    <location>
        <begin position="1097"/>
        <end position="1167"/>
    </location>
</feature>
<evidence type="ECO:0000313" key="4">
    <source>
        <dbReference type="Proteomes" id="UP000318571"/>
    </source>
</evidence>
<feature type="compositionally biased region" description="Basic and acidic residues" evidence="2">
    <location>
        <begin position="854"/>
        <end position="870"/>
    </location>
</feature>
<evidence type="ECO:0000256" key="1">
    <source>
        <dbReference type="SAM" id="Coils"/>
    </source>
</evidence>
<feature type="compositionally biased region" description="Polar residues" evidence="2">
    <location>
        <begin position="103"/>
        <end position="120"/>
    </location>
</feature>
<feature type="compositionally biased region" description="Basic and acidic residues" evidence="2">
    <location>
        <begin position="808"/>
        <end position="822"/>
    </location>
</feature>
<feature type="compositionally biased region" description="Pro residues" evidence="2">
    <location>
        <begin position="823"/>
        <end position="853"/>
    </location>
</feature>
<dbReference type="OMA" id="HEPKEIY"/>
<gene>
    <name evidence="3" type="ORF">TCAL_17312</name>
</gene>
<feature type="region of interest" description="Disordered" evidence="2">
    <location>
        <begin position="326"/>
        <end position="345"/>
    </location>
</feature>